<dbReference type="Proteomes" id="UP000033633">
    <property type="component" value="Unassembled WGS sequence"/>
</dbReference>
<comment type="caution">
    <text evidence="1">The sequence shown here is derived from an EMBL/GenBank/DDBJ whole genome shotgun (WGS) entry which is preliminary data.</text>
</comment>
<sequence>MGHVVVIKDRLLIVMLPVTLITNANREKEGLSLKIITTMPPHAIGLHCSASTIFDLKLSQ</sequence>
<accession>A0A0F5VHT8</accession>
<organism evidence="1 2">
    <name type="scientific">Photobacterium halotolerans</name>
    <dbReference type="NCBI Taxonomy" id="265726"/>
    <lineage>
        <taxon>Bacteria</taxon>
        <taxon>Pseudomonadati</taxon>
        <taxon>Pseudomonadota</taxon>
        <taxon>Gammaproteobacteria</taxon>
        <taxon>Vibrionales</taxon>
        <taxon>Vibrionaceae</taxon>
        <taxon>Photobacterium</taxon>
    </lineage>
</organism>
<dbReference type="AlphaFoldDB" id="A0A0F5VHT8"/>
<proteinExistence type="predicted"/>
<evidence type="ECO:0000313" key="2">
    <source>
        <dbReference type="Proteomes" id="UP000033633"/>
    </source>
</evidence>
<gene>
    <name evidence="1" type="ORF">KY46_02850</name>
</gene>
<dbReference type="EMBL" id="JWYV01000001">
    <property type="protein sequence ID" value="KKD01741.1"/>
    <property type="molecule type" value="Genomic_DNA"/>
</dbReference>
<dbReference type="PATRIC" id="fig|265726.11.peg.615"/>
<reference evidence="1 2" key="1">
    <citation type="submission" date="2014-12" db="EMBL/GenBank/DDBJ databases">
        <title>Mercury Reductase activity and rhizosphere competence traits in the genome of root associated Photobacterium halotolerans MELD1.</title>
        <authorList>
            <person name="Mathew D.C."/>
            <person name="Huang C.-C."/>
        </authorList>
    </citation>
    <scope>NUCLEOTIDE SEQUENCE [LARGE SCALE GENOMIC DNA]</scope>
    <source>
        <strain evidence="1 2">MELD1</strain>
    </source>
</reference>
<name>A0A0F5VHT8_9GAMM</name>
<dbReference type="STRING" id="265726.KY46_02850"/>
<evidence type="ECO:0000313" key="1">
    <source>
        <dbReference type="EMBL" id="KKD01741.1"/>
    </source>
</evidence>
<keyword evidence="2" id="KW-1185">Reference proteome</keyword>
<protein>
    <submittedName>
        <fullName evidence="1">Uncharacterized protein</fullName>
    </submittedName>
</protein>